<name>A0AAD9XHV3_9ROSI</name>
<reference evidence="1" key="1">
    <citation type="journal article" date="2023" name="Plant J.">
        <title>Genome sequences and population genomics provide insights into the demographic history, inbreeding, and mutation load of two 'living fossil' tree species of Dipteronia.</title>
        <authorList>
            <person name="Feng Y."/>
            <person name="Comes H.P."/>
            <person name="Chen J."/>
            <person name="Zhu S."/>
            <person name="Lu R."/>
            <person name="Zhang X."/>
            <person name="Li P."/>
            <person name="Qiu J."/>
            <person name="Olsen K.M."/>
            <person name="Qiu Y."/>
        </authorList>
    </citation>
    <scope>NUCLEOTIDE SEQUENCE</scope>
    <source>
        <strain evidence="1">KIB01</strain>
    </source>
</reference>
<dbReference type="AlphaFoldDB" id="A0AAD9XHV3"/>
<keyword evidence="2" id="KW-1185">Reference proteome</keyword>
<evidence type="ECO:0008006" key="3">
    <source>
        <dbReference type="Google" id="ProtNLM"/>
    </source>
</evidence>
<proteinExistence type="predicted"/>
<accession>A0AAD9XHV3</accession>
<dbReference type="PANTHER" id="PTHR15430">
    <property type="entry name" value="GLOMULIN"/>
    <property type="match status" value="1"/>
</dbReference>
<gene>
    <name evidence="1" type="ORF">Ddye_006131</name>
</gene>
<dbReference type="InterPro" id="IPR013877">
    <property type="entry name" value="YAP-bd/ALF4/Glomulin"/>
</dbReference>
<dbReference type="EMBL" id="JANJYI010000002">
    <property type="protein sequence ID" value="KAK2659598.1"/>
    <property type="molecule type" value="Genomic_DNA"/>
</dbReference>
<sequence>MDPHDPISDHSLVPRLQQILTSISKAIESGDICQSENSVSELVNFLDSVLDSTMMDPSNEHITNNASEILSELYKFLCSPSLDQAVIDRLSFELPKAVTKFAGVSTTCLETVNSIIDHFIATCSPRDMLSILCEALDSLIKTIKASVNFVPILSGLSKVLLSTQRRHFEQVKVVVPVVVKVLKTVSSESDDEDTELQDLFDRAISIANSIRGLCNKLEGTTNEKLRALLGLYILQTMALVSVSMECEVSRCVPLMSRLSHFFPYCHLSFLGLITGYDVDTMTSMVVGEYEDEDDFMSCLSYAEQGACLSVIWGHITDEVAQAAEEDMTAVKGELENNRTKRWEAIGMLKRILSSGSLPWEMKKHAIDFLLHITDGNISQKYNGDHTDYSSYMPSLFAALQAVIMVIMYTPCSALRKNAFEVFKRVLAEIPYSEKCDFLKAMITKTESSSMVAILLDLVRQEFFTEIQQKTSLRKEEVPQTENKTCSHTLFWPAVVLELVDLVLRPPKGGPPPLPENGDVVLSALNLYRFALLTASKENTDSEVLSKSNLQKAYTEWLLPLRTLVTAIAVEKKNEYDQFALDTVCSLNPVELVLYRCIELVEEKLQHST</sequence>
<dbReference type="GO" id="GO:0055105">
    <property type="term" value="F:ubiquitin-protein transferase inhibitor activity"/>
    <property type="evidence" value="ECO:0007669"/>
    <property type="project" value="TreeGrafter"/>
</dbReference>
<organism evidence="1 2">
    <name type="scientific">Dipteronia dyeriana</name>
    <dbReference type="NCBI Taxonomy" id="168575"/>
    <lineage>
        <taxon>Eukaryota</taxon>
        <taxon>Viridiplantae</taxon>
        <taxon>Streptophyta</taxon>
        <taxon>Embryophyta</taxon>
        <taxon>Tracheophyta</taxon>
        <taxon>Spermatophyta</taxon>
        <taxon>Magnoliopsida</taxon>
        <taxon>eudicotyledons</taxon>
        <taxon>Gunneridae</taxon>
        <taxon>Pentapetalae</taxon>
        <taxon>rosids</taxon>
        <taxon>malvids</taxon>
        <taxon>Sapindales</taxon>
        <taxon>Sapindaceae</taxon>
        <taxon>Hippocastanoideae</taxon>
        <taxon>Acereae</taxon>
        <taxon>Dipteronia</taxon>
    </lineage>
</organism>
<dbReference type="Pfam" id="PF08568">
    <property type="entry name" value="Kinetochor_Ybp2"/>
    <property type="match status" value="2"/>
</dbReference>
<dbReference type="SUPFAM" id="SSF48371">
    <property type="entry name" value="ARM repeat"/>
    <property type="match status" value="1"/>
</dbReference>
<dbReference type="Proteomes" id="UP001280121">
    <property type="component" value="Unassembled WGS sequence"/>
</dbReference>
<protein>
    <recommendedName>
        <fullName evidence="3">Aberrant root formation protein 4</fullName>
    </recommendedName>
</protein>
<dbReference type="InterPro" id="IPR016024">
    <property type="entry name" value="ARM-type_fold"/>
</dbReference>
<evidence type="ECO:0000313" key="1">
    <source>
        <dbReference type="EMBL" id="KAK2659598.1"/>
    </source>
</evidence>
<comment type="caution">
    <text evidence="1">The sequence shown here is derived from an EMBL/GenBank/DDBJ whole genome shotgun (WGS) entry which is preliminary data.</text>
</comment>
<evidence type="ECO:0000313" key="2">
    <source>
        <dbReference type="Proteomes" id="UP001280121"/>
    </source>
</evidence>
<dbReference type="GO" id="GO:0005737">
    <property type="term" value="C:cytoplasm"/>
    <property type="evidence" value="ECO:0007669"/>
    <property type="project" value="TreeGrafter"/>
</dbReference>
<dbReference type="InterPro" id="IPR019516">
    <property type="entry name" value="Glomulin/ALF4"/>
</dbReference>
<dbReference type="PANTHER" id="PTHR15430:SF1">
    <property type="entry name" value="GLOMULIN"/>
    <property type="match status" value="1"/>
</dbReference>